<proteinExistence type="predicted"/>
<sequence length="149" mass="16865">MTTAINQRERLTQLAHARKPAALVAKAEQPHKKMASMRLFDGEMQEAATLASTKCWRRGFFMRKVFLMGWEELQAQEDPLQYFLASGVDAKPTDEEAKHPNVLAGLRLYPLELDAALRQANALGVEAAAPFLRFVYLLGLQLFKQQRGY</sequence>
<name>A0A7G5EHY7_9BURK</name>
<evidence type="ECO:0000313" key="1">
    <source>
        <dbReference type="EMBL" id="QMV73612.1"/>
    </source>
</evidence>
<dbReference type="RefSeq" id="WP_182322468.1">
    <property type="nucleotide sequence ID" value="NZ_CP058554.1"/>
</dbReference>
<accession>A0A7G5EHY7</accession>
<evidence type="ECO:0000313" key="2">
    <source>
        <dbReference type="Proteomes" id="UP000515240"/>
    </source>
</evidence>
<dbReference type="Proteomes" id="UP000515240">
    <property type="component" value="Chromosome"/>
</dbReference>
<organism evidence="1 2">
    <name type="scientific">Comamonas piscis</name>
    <dbReference type="NCBI Taxonomy" id="1562974"/>
    <lineage>
        <taxon>Bacteria</taxon>
        <taxon>Pseudomonadati</taxon>
        <taxon>Pseudomonadota</taxon>
        <taxon>Betaproteobacteria</taxon>
        <taxon>Burkholderiales</taxon>
        <taxon>Comamonadaceae</taxon>
        <taxon>Comamonas</taxon>
    </lineage>
</organism>
<keyword evidence="2" id="KW-1185">Reference proteome</keyword>
<reference evidence="1 2" key="1">
    <citation type="journal article" date="2020" name="G3 (Bethesda)">
        <title>CeMbio - The Caenorhabditis elegans Microbiome Resource.</title>
        <authorList>
            <person name="Dirksen P."/>
            <person name="Assie A."/>
            <person name="Zimmermann J."/>
            <person name="Zhang F."/>
            <person name="Tietje A.M."/>
            <person name="Marsh S.A."/>
            <person name="Felix M.A."/>
            <person name="Shapira M."/>
            <person name="Kaleta C."/>
            <person name="Schulenburg H."/>
            <person name="Samuel B."/>
        </authorList>
    </citation>
    <scope>NUCLEOTIDE SEQUENCE [LARGE SCALE GENOMIC DNA]</scope>
    <source>
        <strain evidence="1 2">BIGb0172</strain>
    </source>
</reference>
<dbReference type="EMBL" id="CP058554">
    <property type="protein sequence ID" value="QMV73612.1"/>
    <property type="molecule type" value="Genomic_DNA"/>
</dbReference>
<dbReference type="AlphaFoldDB" id="A0A7G5EHY7"/>
<gene>
    <name evidence="1" type="ORF">HS961_12670</name>
</gene>
<dbReference type="KEGG" id="cpis:HS961_12670"/>
<protein>
    <submittedName>
        <fullName evidence="1">Uncharacterized protein</fullName>
    </submittedName>
</protein>